<evidence type="ECO:0000256" key="9">
    <source>
        <dbReference type="ARBA" id="ARBA00023027"/>
    </source>
</evidence>
<dbReference type="EMBL" id="UINC01131086">
    <property type="protein sequence ID" value="SVD12572.1"/>
    <property type="molecule type" value="Genomic_DNA"/>
</dbReference>
<evidence type="ECO:0000256" key="6">
    <source>
        <dbReference type="ARBA" id="ARBA00022763"/>
    </source>
</evidence>
<dbReference type="InterPro" id="IPR018239">
    <property type="entry name" value="DNA_ligase_AS"/>
</dbReference>
<dbReference type="Pfam" id="PF01653">
    <property type="entry name" value="DNA_ligase_aden"/>
    <property type="match status" value="1"/>
</dbReference>
<dbReference type="Pfam" id="PF03120">
    <property type="entry name" value="OB_DNA_ligase"/>
    <property type="match status" value="1"/>
</dbReference>
<keyword evidence="10" id="KW-0234">DNA repair</keyword>
<feature type="non-terminal residue" evidence="13">
    <location>
        <position position="308"/>
    </location>
</feature>
<organism evidence="13">
    <name type="scientific">marine metagenome</name>
    <dbReference type="NCBI Taxonomy" id="408172"/>
    <lineage>
        <taxon>unclassified sequences</taxon>
        <taxon>metagenomes</taxon>
        <taxon>ecological metagenomes</taxon>
    </lineage>
</organism>
<keyword evidence="5" id="KW-0479">Metal-binding</keyword>
<comment type="cofactor">
    <cofactor evidence="1">
        <name>Mg(2+)</name>
        <dbReference type="ChEBI" id="CHEBI:18420"/>
    </cofactor>
</comment>
<feature type="domain" description="NAD-dependent DNA ligase N-terminal" evidence="12">
    <location>
        <begin position="1"/>
        <end position="308"/>
    </location>
</feature>
<evidence type="ECO:0000313" key="13">
    <source>
        <dbReference type="EMBL" id="SVD12572.1"/>
    </source>
</evidence>
<gene>
    <name evidence="13" type="ORF">METZ01_LOCUS365426</name>
</gene>
<dbReference type="InterPro" id="IPR033136">
    <property type="entry name" value="DNA_ligase_CS"/>
</dbReference>
<keyword evidence="4" id="KW-0235">DNA replication</keyword>
<dbReference type="InterPro" id="IPR012340">
    <property type="entry name" value="NA-bd_OB-fold"/>
</dbReference>
<evidence type="ECO:0000256" key="5">
    <source>
        <dbReference type="ARBA" id="ARBA00022723"/>
    </source>
</evidence>
<dbReference type="PROSITE" id="PS01056">
    <property type="entry name" value="DNA_LIGASE_N2"/>
    <property type="match status" value="1"/>
</dbReference>
<dbReference type="AlphaFoldDB" id="A0A382SSN8"/>
<dbReference type="NCBIfam" id="NF005932">
    <property type="entry name" value="PRK07956.1"/>
    <property type="match status" value="1"/>
</dbReference>
<dbReference type="InterPro" id="IPR013839">
    <property type="entry name" value="DNAligase_adenylation"/>
</dbReference>
<dbReference type="EC" id="6.5.1.2" evidence="2"/>
<evidence type="ECO:0000256" key="2">
    <source>
        <dbReference type="ARBA" id="ARBA00012722"/>
    </source>
</evidence>
<dbReference type="GO" id="GO:0006260">
    <property type="term" value="P:DNA replication"/>
    <property type="evidence" value="ECO:0007669"/>
    <property type="project" value="UniProtKB-KW"/>
</dbReference>
<evidence type="ECO:0000256" key="4">
    <source>
        <dbReference type="ARBA" id="ARBA00022705"/>
    </source>
</evidence>
<evidence type="ECO:0000256" key="3">
    <source>
        <dbReference type="ARBA" id="ARBA00022598"/>
    </source>
</evidence>
<feature type="non-terminal residue" evidence="13">
    <location>
        <position position="1"/>
    </location>
</feature>
<dbReference type="GO" id="GO:0046872">
    <property type="term" value="F:metal ion binding"/>
    <property type="evidence" value="ECO:0007669"/>
    <property type="project" value="UniProtKB-KW"/>
</dbReference>
<evidence type="ECO:0000256" key="1">
    <source>
        <dbReference type="ARBA" id="ARBA00001946"/>
    </source>
</evidence>
<protein>
    <recommendedName>
        <fullName evidence="2">DNA ligase (NAD(+))</fullName>
        <ecNumber evidence="2">6.5.1.2</ecNumber>
    </recommendedName>
</protein>
<dbReference type="Gene3D" id="2.40.50.140">
    <property type="entry name" value="Nucleic acid-binding proteins"/>
    <property type="match status" value="1"/>
</dbReference>
<evidence type="ECO:0000256" key="10">
    <source>
        <dbReference type="ARBA" id="ARBA00023204"/>
    </source>
</evidence>
<dbReference type="GO" id="GO:0003911">
    <property type="term" value="F:DNA ligase (NAD+) activity"/>
    <property type="evidence" value="ECO:0007669"/>
    <property type="project" value="UniProtKB-EC"/>
</dbReference>
<dbReference type="SMART" id="SM00532">
    <property type="entry name" value="LIGANc"/>
    <property type="match status" value="1"/>
</dbReference>
<keyword evidence="8" id="KW-0460">Magnesium</keyword>
<sequence length="308" mass="34535">SPAIHKLPMLSLGNAFDDTGVQSWHSRISNMLGYSDFSMSCELKIDGLAVSLIYENGVLIRGATRGDGSTGEDVTQNLRTVRSIPLTLLGSPTAHLEVRGEVYMPVESFNQLNEARAANGEPLFANPRNSGAGTIRQLDPKITASRNMEIWVYSLGHNENEFTPDNHWDSLQWLKSLGFRVNPHNHRCTSLREVFDYYSNWVIERHNLPYQTDGVVIKVDLFNDQQDLGIVGREPRWAVAYKFPAEQAITKLLDIGINVGRTGSLNPYAMLQPVIVSGATVRYASLHNEEDIQRKDIRIGDWVTIERA</sequence>
<reference evidence="13" key="1">
    <citation type="submission" date="2018-05" db="EMBL/GenBank/DDBJ databases">
        <authorList>
            <person name="Lanie J.A."/>
            <person name="Ng W.-L."/>
            <person name="Kazmierczak K.M."/>
            <person name="Andrzejewski T.M."/>
            <person name="Davidsen T.M."/>
            <person name="Wayne K.J."/>
            <person name="Tettelin H."/>
            <person name="Glass J.I."/>
            <person name="Rusch D."/>
            <person name="Podicherti R."/>
            <person name="Tsui H.-C.T."/>
            <person name="Winkler M.E."/>
        </authorList>
    </citation>
    <scope>NUCLEOTIDE SEQUENCE</scope>
</reference>
<dbReference type="CDD" id="cd00114">
    <property type="entry name" value="LIGANc"/>
    <property type="match status" value="1"/>
</dbReference>
<evidence type="ECO:0000256" key="7">
    <source>
        <dbReference type="ARBA" id="ARBA00022833"/>
    </source>
</evidence>
<proteinExistence type="predicted"/>
<dbReference type="InterPro" id="IPR013840">
    <property type="entry name" value="DNAligase_N"/>
</dbReference>
<dbReference type="SUPFAM" id="SSF50249">
    <property type="entry name" value="Nucleic acid-binding proteins"/>
    <property type="match status" value="1"/>
</dbReference>
<evidence type="ECO:0000256" key="8">
    <source>
        <dbReference type="ARBA" id="ARBA00022842"/>
    </source>
</evidence>
<keyword evidence="7" id="KW-0862">Zinc</keyword>
<accession>A0A382SSN8</accession>
<keyword evidence="6" id="KW-0227">DNA damage</keyword>
<dbReference type="GO" id="GO:0006281">
    <property type="term" value="P:DNA repair"/>
    <property type="evidence" value="ECO:0007669"/>
    <property type="project" value="UniProtKB-KW"/>
</dbReference>
<dbReference type="Gene3D" id="3.30.470.30">
    <property type="entry name" value="DNA ligase/mRNA capping enzyme"/>
    <property type="match status" value="1"/>
</dbReference>
<dbReference type="InterPro" id="IPR004150">
    <property type="entry name" value="NAD_DNA_ligase_OB"/>
</dbReference>
<dbReference type="PROSITE" id="PS01055">
    <property type="entry name" value="DNA_LIGASE_N1"/>
    <property type="match status" value="1"/>
</dbReference>
<dbReference type="SUPFAM" id="SSF56091">
    <property type="entry name" value="DNA ligase/mRNA capping enzyme, catalytic domain"/>
    <property type="match status" value="1"/>
</dbReference>
<evidence type="ECO:0000259" key="12">
    <source>
        <dbReference type="SMART" id="SM00532"/>
    </source>
</evidence>
<evidence type="ECO:0000256" key="11">
    <source>
        <dbReference type="ARBA" id="ARBA00034005"/>
    </source>
</evidence>
<keyword evidence="9" id="KW-0520">NAD</keyword>
<name>A0A382SSN8_9ZZZZ</name>
<dbReference type="FunFam" id="3.30.470.30:FF:000001">
    <property type="entry name" value="DNA ligase"/>
    <property type="match status" value="1"/>
</dbReference>
<keyword evidence="3" id="KW-0436">Ligase</keyword>
<comment type="catalytic activity">
    <reaction evidence="11">
        <text>NAD(+) + (deoxyribonucleotide)n-3'-hydroxyl + 5'-phospho-(deoxyribonucleotide)m = (deoxyribonucleotide)n+m + AMP + beta-nicotinamide D-nucleotide.</text>
        <dbReference type="EC" id="6.5.1.2"/>
    </reaction>
</comment>